<dbReference type="HOGENOM" id="CLU_704584_0_0_1"/>
<accession>E0VBM7</accession>
<feature type="compositionally biased region" description="Basic and acidic residues" evidence="1">
    <location>
        <begin position="337"/>
        <end position="353"/>
    </location>
</feature>
<dbReference type="AlphaFoldDB" id="E0VBM7"/>
<dbReference type="Proteomes" id="UP000009046">
    <property type="component" value="Unassembled WGS sequence"/>
</dbReference>
<evidence type="ECO:0000256" key="2">
    <source>
        <dbReference type="SAM" id="Phobius"/>
    </source>
</evidence>
<dbReference type="GeneID" id="8231105"/>
<dbReference type="CTD" id="8231105"/>
<feature type="region of interest" description="Disordered" evidence="1">
    <location>
        <begin position="301"/>
        <end position="392"/>
    </location>
</feature>
<protein>
    <submittedName>
        <fullName evidence="3 4">Uncharacterized protein</fullName>
    </submittedName>
</protein>
<keyword evidence="5" id="KW-1185">Reference proteome</keyword>
<dbReference type="EnsemblMetazoa" id="PHUM065480-RA">
    <property type="protein sequence ID" value="PHUM065480-PA"/>
    <property type="gene ID" value="PHUM065480"/>
</dbReference>
<evidence type="ECO:0000313" key="5">
    <source>
        <dbReference type="Proteomes" id="UP000009046"/>
    </source>
</evidence>
<feature type="compositionally biased region" description="Low complexity" evidence="1">
    <location>
        <begin position="151"/>
        <end position="163"/>
    </location>
</feature>
<feature type="compositionally biased region" description="Low complexity" evidence="1">
    <location>
        <begin position="29"/>
        <end position="42"/>
    </location>
</feature>
<feature type="transmembrane region" description="Helical" evidence="2">
    <location>
        <begin position="187"/>
        <end position="208"/>
    </location>
</feature>
<dbReference type="RefSeq" id="XP_002423521.1">
    <property type="nucleotide sequence ID" value="XM_002423476.1"/>
</dbReference>
<sequence>MFGKFTRLYTRSEQIQDDKEENEVEEVVMEPSDNLNNNNDDNQYSEEAYKAVTGNEYIVGPTHVPDVEIDVVPESPQVPLTKDQIIALYRAAVQKANQLKLFDTKTKDFQKQTEHLVKPLKQGQMEGPLSGYYYYYFPIKNLLTKTNDTATTSSSVTASSSSSHMPQEVEESVTTTIDPSNNAVEPLFVAVTSFIGLALVFLFSIVLVPRFHNIKHYNAEFKDTEEEIGNIGVIILEIMAGKDCSERVACEIVKIFSGLKSNSKALRILEIILPHNYAHQISNIRKAAGKRGRCSYVSCKAKKTKPPGKNPIKTYKLKPYNDNNKNKKTPHDLWMMHFEKKKPPIKQQQEKKPQPNRHNNNQQKKKQQHIKPTTWEIKKESMEIDDDYQEIS</sequence>
<reference evidence="4" key="3">
    <citation type="submission" date="2021-02" db="UniProtKB">
        <authorList>
            <consortium name="EnsemblMetazoa"/>
        </authorList>
    </citation>
    <scope>IDENTIFICATION</scope>
    <source>
        <strain evidence="4">USDA</strain>
    </source>
</reference>
<dbReference type="EMBL" id="AAZO01000766">
    <property type="status" value="NOT_ANNOTATED_CDS"/>
    <property type="molecule type" value="Genomic_DNA"/>
</dbReference>
<keyword evidence="2" id="KW-0812">Transmembrane</keyword>
<feature type="compositionally biased region" description="Acidic residues" evidence="1">
    <location>
        <begin position="383"/>
        <end position="392"/>
    </location>
</feature>
<reference evidence="3" key="1">
    <citation type="submission" date="2007-04" db="EMBL/GenBank/DDBJ databases">
        <title>Annotation of Pediculus humanus corporis strain USDA.</title>
        <authorList>
            <person name="Kirkness E."/>
            <person name="Hannick L."/>
            <person name="Hass B."/>
            <person name="Bruggner R."/>
            <person name="Lawson D."/>
            <person name="Bidwell S."/>
            <person name="Joardar V."/>
            <person name="Caler E."/>
            <person name="Walenz B."/>
            <person name="Inman J."/>
            <person name="Schobel S."/>
            <person name="Galinsky K."/>
            <person name="Amedeo P."/>
            <person name="Strausberg R."/>
        </authorList>
    </citation>
    <scope>NUCLEOTIDE SEQUENCE</scope>
    <source>
        <strain evidence="3">USDA</strain>
    </source>
</reference>
<feature type="region of interest" description="Disordered" evidence="1">
    <location>
        <begin position="151"/>
        <end position="175"/>
    </location>
</feature>
<proteinExistence type="predicted"/>
<keyword evidence="2" id="KW-1133">Transmembrane helix</keyword>
<dbReference type="eggNOG" id="ENOG502SAFI">
    <property type="taxonomic scope" value="Eukaryota"/>
</dbReference>
<reference evidence="3" key="2">
    <citation type="submission" date="2007-04" db="EMBL/GenBank/DDBJ databases">
        <title>The genome of the human body louse.</title>
        <authorList>
            <consortium name="The Human Body Louse Genome Consortium"/>
            <person name="Kirkness E."/>
            <person name="Walenz B."/>
            <person name="Hass B."/>
            <person name="Bruggner R."/>
            <person name="Strausberg R."/>
        </authorList>
    </citation>
    <scope>NUCLEOTIDE SEQUENCE</scope>
    <source>
        <strain evidence="3">USDA</strain>
    </source>
</reference>
<dbReference type="KEGG" id="phu:Phum_PHUM065480"/>
<evidence type="ECO:0000256" key="1">
    <source>
        <dbReference type="SAM" id="MobiDB-lite"/>
    </source>
</evidence>
<dbReference type="VEuPathDB" id="VectorBase:PHUM065480"/>
<evidence type="ECO:0000313" key="4">
    <source>
        <dbReference type="EnsemblMetazoa" id="PHUM065480-PA"/>
    </source>
</evidence>
<evidence type="ECO:0000313" key="3">
    <source>
        <dbReference type="EMBL" id="EEB10783.1"/>
    </source>
</evidence>
<feature type="compositionally biased region" description="Acidic residues" evidence="1">
    <location>
        <begin position="18"/>
        <end position="28"/>
    </location>
</feature>
<dbReference type="OrthoDB" id="6380108at2759"/>
<dbReference type="OMA" id="TERIACE"/>
<feature type="region of interest" description="Disordered" evidence="1">
    <location>
        <begin position="12"/>
        <end position="42"/>
    </location>
</feature>
<organism>
    <name type="scientific">Pediculus humanus subsp. corporis</name>
    <name type="common">Body louse</name>
    <dbReference type="NCBI Taxonomy" id="121224"/>
    <lineage>
        <taxon>Eukaryota</taxon>
        <taxon>Metazoa</taxon>
        <taxon>Ecdysozoa</taxon>
        <taxon>Arthropoda</taxon>
        <taxon>Hexapoda</taxon>
        <taxon>Insecta</taxon>
        <taxon>Pterygota</taxon>
        <taxon>Neoptera</taxon>
        <taxon>Paraneoptera</taxon>
        <taxon>Psocodea</taxon>
        <taxon>Troctomorpha</taxon>
        <taxon>Phthiraptera</taxon>
        <taxon>Anoplura</taxon>
        <taxon>Pediculidae</taxon>
        <taxon>Pediculus</taxon>
    </lineage>
</organism>
<dbReference type="InParanoid" id="E0VBM7"/>
<dbReference type="EMBL" id="DS235033">
    <property type="protein sequence ID" value="EEB10783.1"/>
    <property type="molecule type" value="Genomic_DNA"/>
</dbReference>
<gene>
    <name evidence="4" type="primary">8231105</name>
    <name evidence="3" type="ORF">Phum_PHUM065480</name>
</gene>
<keyword evidence="2" id="KW-0472">Membrane</keyword>
<name>E0VBM7_PEDHC</name>